<dbReference type="InterPro" id="IPR033877">
    <property type="entry name" value="Frm2/Hbn1"/>
</dbReference>
<dbReference type="PANTHER" id="PTHR43035">
    <property type="entry name" value="FATTY ACID REPRESSION MUTANT PROTEIN 2-RELATED"/>
    <property type="match status" value="1"/>
</dbReference>
<gene>
    <name evidence="2" type="ORF">LACPH_000254</name>
</gene>
<dbReference type="Pfam" id="PF00881">
    <property type="entry name" value="Nitroreductase"/>
    <property type="match status" value="1"/>
</dbReference>
<dbReference type="PANTHER" id="PTHR43035:SF1">
    <property type="entry name" value="FATTY ACID REPRESSION MUTANT PROTEIN 2-RELATED"/>
    <property type="match status" value="1"/>
</dbReference>
<reference evidence="2 3" key="1">
    <citation type="submission" date="2023-08" db="EMBL/GenBank/DDBJ databases">
        <authorList>
            <person name="Buchebner-Jance M."/>
        </authorList>
    </citation>
    <scope>NUCLEOTIDE SEQUENCE [LARGE SCALE GENOMIC DNA]</scope>
    <source>
        <strain evidence="2 3">NCIMB 15471</strain>
    </source>
</reference>
<organism evidence="2 3">
    <name type="scientific">Lacticaseibacillus parahuelsenbergensis</name>
    <dbReference type="NCBI Taxonomy" id="3068305"/>
    <lineage>
        <taxon>Bacteria</taxon>
        <taxon>Bacillati</taxon>
        <taxon>Bacillota</taxon>
        <taxon>Bacilli</taxon>
        <taxon>Lactobacillales</taxon>
        <taxon>Lactobacillaceae</taxon>
        <taxon>Lacticaseibacillus</taxon>
    </lineage>
</organism>
<dbReference type="InterPro" id="IPR000415">
    <property type="entry name" value="Nitroreductase-like"/>
</dbReference>
<protein>
    <submittedName>
        <fullName evidence="2">Nitroreductase family protein</fullName>
    </submittedName>
</protein>
<name>A0ABY9L3H8_9LACO</name>
<keyword evidence="3" id="KW-1185">Reference proteome</keyword>
<dbReference type="SUPFAM" id="SSF55469">
    <property type="entry name" value="FMN-dependent nitroreductase-like"/>
    <property type="match status" value="1"/>
</dbReference>
<dbReference type="Gene3D" id="3.40.109.10">
    <property type="entry name" value="NADH Oxidase"/>
    <property type="match status" value="1"/>
</dbReference>
<dbReference type="RefSeq" id="WP_274784233.1">
    <property type="nucleotide sequence ID" value="NZ_CP132482.1"/>
</dbReference>
<feature type="domain" description="Nitroreductase" evidence="1">
    <location>
        <begin position="10"/>
        <end position="179"/>
    </location>
</feature>
<evidence type="ECO:0000313" key="3">
    <source>
        <dbReference type="Proteomes" id="UP001233112"/>
    </source>
</evidence>
<accession>A0ABY9L3H8</accession>
<proteinExistence type="predicted"/>
<evidence type="ECO:0000313" key="2">
    <source>
        <dbReference type="EMBL" id="WLV78304.1"/>
    </source>
</evidence>
<dbReference type="CDD" id="cd02140">
    <property type="entry name" value="Frm2-like"/>
    <property type="match status" value="1"/>
</dbReference>
<dbReference type="InterPro" id="IPR029479">
    <property type="entry name" value="Nitroreductase"/>
</dbReference>
<dbReference type="EMBL" id="CP132482">
    <property type="protein sequence ID" value="WLV78304.1"/>
    <property type="molecule type" value="Genomic_DNA"/>
</dbReference>
<sequence length="205" mass="23329">MFNNQIVAALKKRRSIYQLGRSVTTPTNDIVKIAQDAIIESPTAFNGQTVKAIFLFDEHHEHLWDLTAERLRSEVPSDEAYQATLKKLNSFKAAFGTILFFEDSATVRQEEKDYPLYRDNFQDWAEQAQGGAQQAVWVALTLNNIGASLQHYNPLIDEQVREAFAVPAEWVLRAEMPFGSIEAPAGKKSYLPREKRFVVFQHKAV</sequence>
<evidence type="ECO:0000259" key="1">
    <source>
        <dbReference type="Pfam" id="PF00881"/>
    </source>
</evidence>
<dbReference type="Proteomes" id="UP001233112">
    <property type="component" value="Chromosome"/>
</dbReference>